<dbReference type="PANTHER" id="PTHR39428">
    <property type="entry name" value="F420H(2)-DEPENDENT QUINONE REDUCTASE RV1261C"/>
    <property type="match status" value="1"/>
</dbReference>
<dbReference type="Gene3D" id="2.30.110.10">
    <property type="entry name" value="Electron Transport, Fmn-binding Protein, Chain A"/>
    <property type="match status" value="1"/>
</dbReference>
<proteinExistence type="inferred from homology"/>
<organism evidence="4 5">
    <name type="scientific">Mycolicibacterium aromaticivorans JS19b1 = JCM 16368</name>
    <dbReference type="NCBI Taxonomy" id="1440774"/>
    <lineage>
        <taxon>Bacteria</taxon>
        <taxon>Bacillati</taxon>
        <taxon>Actinomycetota</taxon>
        <taxon>Actinomycetes</taxon>
        <taxon>Mycobacteriales</taxon>
        <taxon>Mycobacteriaceae</taxon>
        <taxon>Mycolicibacterium</taxon>
    </lineage>
</organism>
<evidence type="ECO:0000256" key="1">
    <source>
        <dbReference type="ARBA" id="ARBA00008710"/>
    </source>
</evidence>
<evidence type="ECO:0000313" key="5">
    <source>
        <dbReference type="Proteomes" id="UP000022835"/>
    </source>
</evidence>
<comment type="catalytic activity">
    <reaction evidence="2">
        <text>oxidized coenzyme F420-(gamma-L-Glu)(n) + a quinol + H(+) = reduced coenzyme F420-(gamma-L-Glu)(n) + a quinone</text>
        <dbReference type="Rhea" id="RHEA:39663"/>
        <dbReference type="Rhea" id="RHEA-COMP:12939"/>
        <dbReference type="Rhea" id="RHEA-COMP:14378"/>
        <dbReference type="ChEBI" id="CHEBI:15378"/>
        <dbReference type="ChEBI" id="CHEBI:24646"/>
        <dbReference type="ChEBI" id="CHEBI:132124"/>
        <dbReference type="ChEBI" id="CHEBI:133980"/>
        <dbReference type="ChEBI" id="CHEBI:139511"/>
    </reaction>
</comment>
<dbReference type="OrthoDB" id="163266at2"/>
<protein>
    <submittedName>
        <fullName evidence="4">Nitroreductase</fullName>
    </submittedName>
</protein>
<dbReference type="InterPro" id="IPR004378">
    <property type="entry name" value="F420H2_quin_Rdtase"/>
</dbReference>
<dbReference type="NCBIfam" id="TIGR00026">
    <property type="entry name" value="hi_GC_TIGR00026"/>
    <property type="match status" value="1"/>
</dbReference>
<dbReference type="Proteomes" id="UP000022835">
    <property type="component" value="Unassembled WGS sequence"/>
</dbReference>
<evidence type="ECO:0000313" key="4">
    <source>
        <dbReference type="EMBL" id="KDE97743.1"/>
    </source>
</evidence>
<dbReference type="GO" id="GO:0070967">
    <property type="term" value="F:coenzyme F420 binding"/>
    <property type="evidence" value="ECO:0007669"/>
    <property type="project" value="TreeGrafter"/>
</dbReference>
<dbReference type="eggNOG" id="COG0748">
    <property type="taxonomic scope" value="Bacteria"/>
</dbReference>
<comment type="similarity">
    <text evidence="1">Belongs to the F420H(2)-dependent quinone reductase family.</text>
</comment>
<reference evidence="4" key="1">
    <citation type="submission" date="2014-05" db="EMBL/GenBank/DDBJ databases">
        <title>Genome sequence of Mycobacterium aromaticivorans strain JS19b1T (= DSM 45407T).</title>
        <authorList>
            <person name="Kwak Y."/>
            <person name="Park G.-S."/>
            <person name="Li Q.X."/>
            <person name="Lee S.-E."/>
            <person name="Shin J.-H."/>
        </authorList>
    </citation>
    <scope>NUCLEOTIDE SEQUENCE [LARGE SCALE GENOMIC DNA]</scope>
    <source>
        <strain evidence="4">JS19b1</strain>
    </source>
</reference>
<dbReference type="PANTHER" id="PTHR39428:SF3">
    <property type="entry name" value="DEAZAFLAVIN-DEPENDENT NITROREDUCTASE"/>
    <property type="match status" value="1"/>
</dbReference>
<name>A0A064CG80_9MYCO</name>
<accession>A0A064CG80</accession>
<dbReference type="GO" id="GO:0005886">
    <property type="term" value="C:plasma membrane"/>
    <property type="evidence" value="ECO:0007669"/>
    <property type="project" value="TreeGrafter"/>
</dbReference>
<dbReference type="GO" id="GO:0016491">
    <property type="term" value="F:oxidoreductase activity"/>
    <property type="evidence" value="ECO:0007669"/>
    <property type="project" value="InterPro"/>
</dbReference>
<dbReference type="EMBL" id="JALN02000001">
    <property type="protein sequence ID" value="KDE97743.1"/>
    <property type="molecule type" value="Genomic_DNA"/>
</dbReference>
<gene>
    <name evidence="4" type="ORF">Y900_002020</name>
</gene>
<sequence length="185" mass="20439">MRMVKHLDPSAGVSRLLLRIPVYLYRIGCGWLFADRLLLLHHVGRITGRPRRTVLEVVDHDRTTGSYVVASGWGTGAAWYRNVIAAPEVSIQVGRRTFPVIAAALSESDGAEVFARYAARHRTLARYVLPHLLGLPVDGSDTDFRALGRRLPFIQFVPRGSRPNGQGDRDDPHDSSSAVDEKSTG</sequence>
<keyword evidence="5" id="KW-1185">Reference proteome</keyword>
<dbReference type="InterPro" id="IPR012349">
    <property type="entry name" value="Split_barrel_FMN-bd"/>
</dbReference>
<comment type="caution">
    <text evidence="4">The sequence shown here is derived from an EMBL/GenBank/DDBJ whole genome shotgun (WGS) entry which is preliminary data.</text>
</comment>
<feature type="region of interest" description="Disordered" evidence="3">
    <location>
        <begin position="157"/>
        <end position="185"/>
    </location>
</feature>
<evidence type="ECO:0000256" key="3">
    <source>
        <dbReference type="SAM" id="MobiDB-lite"/>
    </source>
</evidence>
<dbReference type="STRING" id="1440774.Y900_002020"/>
<evidence type="ECO:0000256" key="2">
    <source>
        <dbReference type="ARBA" id="ARBA00049106"/>
    </source>
</evidence>
<dbReference type="Pfam" id="PF04075">
    <property type="entry name" value="F420H2_quin_red"/>
    <property type="match status" value="1"/>
</dbReference>
<feature type="compositionally biased region" description="Basic and acidic residues" evidence="3">
    <location>
        <begin position="167"/>
        <end position="185"/>
    </location>
</feature>
<dbReference type="AlphaFoldDB" id="A0A064CG80"/>